<name>A0A7S4HCG7_9EUKA</name>
<organism evidence="1">
    <name type="scientific">Prymnesium polylepis</name>
    <dbReference type="NCBI Taxonomy" id="72548"/>
    <lineage>
        <taxon>Eukaryota</taxon>
        <taxon>Haptista</taxon>
        <taxon>Haptophyta</taxon>
        <taxon>Prymnesiophyceae</taxon>
        <taxon>Prymnesiales</taxon>
        <taxon>Prymnesiaceae</taxon>
        <taxon>Prymnesium</taxon>
    </lineage>
</organism>
<proteinExistence type="predicted"/>
<accession>A0A7S4HCG7</accession>
<protein>
    <submittedName>
        <fullName evidence="1">Uncharacterized protein</fullName>
    </submittedName>
</protein>
<dbReference type="EMBL" id="HBKO01000695">
    <property type="protein sequence ID" value="CAE2195010.1"/>
    <property type="molecule type" value="Transcribed_RNA"/>
</dbReference>
<evidence type="ECO:0000313" key="1">
    <source>
        <dbReference type="EMBL" id="CAE2195010.1"/>
    </source>
</evidence>
<gene>
    <name evidence="1" type="ORF">CPOL0286_LOCUS363</name>
</gene>
<dbReference type="AlphaFoldDB" id="A0A7S4HCG7"/>
<sequence length="142" mass="15868">MEVEAQVAHFLRFSQPGRALSAARGARSNSGSWQEAARSLATPDTHCAHPSFSTVRSAFLRDSPAPQRFPNPMGVVSGQTGFLFWYCLPFPVRSGKPCGLTMGLRTEMRRYWPFCVPEKPGAFDLTLTRVERRPVERLQGKI</sequence>
<reference evidence="1" key="1">
    <citation type="submission" date="2021-01" db="EMBL/GenBank/DDBJ databases">
        <authorList>
            <person name="Corre E."/>
            <person name="Pelletier E."/>
            <person name="Niang G."/>
            <person name="Scheremetjew M."/>
            <person name="Finn R."/>
            <person name="Kale V."/>
            <person name="Holt S."/>
            <person name="Cochrane G."/>
            <person name="Meng A."/>
            <person name="Brown T."/>
            <person name="Cohen L."/>
        </authorList>
    </citation>
    <scope>NUCLEOTIDE SEQUENCE</scope>
    <source>
        <strain evidence="1">UIO037</strain>
    </source>
</reference>